<dbReference type="PROSITE" id="PS00211">
    <property type="entry name" value="ABC_TRANSPORTER_1"/>
    <property type="match status" value="1"/>
</dbReference>
<dbReference type="OrthoDB" id="5288404at2"/>
<dbReference type="SMART" id="SM00382">
    <property type="entry name" value="AAA"/>
    <property type="match status" value="1"/>
</dbReference>
<dbReference type="GO" id="GO:0140359">
    <property type="term" value="F:ABC-type transporter activity"/>
    <property type="evidence" value="ECO:0007669"/>
    <property type="project" value="InterPro"/>
</dbReference>
<feature type="domain" description="ABC transmembrane type-1" evidence="12">
    <location>
        <begin position="23"/>
        <end position="302"/>
    </location>
</feature>
<evidence type="ECO:0000256" key="3">
    <source>
        <dbReference type="ARBA" id="ARBA00022475"/>
    </source>
</evidence>
<feature type="domain" description="ABC transporter" evidence="11">
    <location>
        <begin position="334"/>
        <end position="569"/>
    </location>
</feature>
<dbReference type="InterPro" id="IPR017871">
    <property type="entry name" value="ABC_transporter-like_CS"/>
</dbReference>
<dbReference type="InterPro" id="IPR047957">
    <property type="entry name" value="ABC_AprD-like_6TM"/>
</dbReference>
<dbReference type="Pfam" id="PF00005">
    <property type="entry name" value="ABC_tran"/>
    <property type="match status" value="1"/>
</dbReference>
<dbReference type="Proteomes" id="UP000007058">
    <property type="component" value="Chromosome"/>
</dbReference>
<dbReference type="SUPFAM" id="SSF52540">
    <property type="entry name" value="P-loop containing nucleoside triphosphate hydrolases"/>
    <property type="match status" value="1"/>
</dbReference>
<dbReference type="KEGG" id="mag:amb3475"/>
<keyword evidence="14" id="KW-1185">Reference proteome</keyword>
<proteinExistence type="predicted"/>
<reference evidence="13 14" key="1">
    <citation type="journal article" date="2005" name="DNA Res.">
        <title>Complete genome sequence of the facultative anaerobic magnetotactic bacterium Magnetospirillum sp. strain AMB-1.</title>
        <authorList>
            <person name="Matsunaga T."/>
            <person name="Okamura Y."/>
            <person name="Fukuda Y."/>
            <person name="Wahyudi A.T."/>
            <person name="Murase Y."/>
            <person name="Takeyama H."/>
        </authorList>
    </citation>
    <scope>NUCLEOTIDE SEQUENCE [LARGE SCALE GENOMIC DNA]</scope>
    <source>
        <strain evidence="14">ATCC 700264 / AMB-1</strain>
    </source>
</reference>
<keyword evidence="5" id="KW-0547">Nucleotide-binding</keyword>
<dbReference type="InterPro" id="IPR003439">
    <property type="entry name" value="ABC_transporter-like_ATP-bd"/>
</dbReference>
<feature type="transmembrane region" description="Helical" evidence="10">
    <location>
        <begin position="136"/>
        <end position="155"/>
    </location>
</feature>
<keyword evidence="6" id="KW-0067">ATP-binding</keyword>
<feature type="transmembrane region" description="Helical" evidence="10">
    <location>
        <begin position="161"/>
        <end position="179"/>
    </location>
</feature>
<keyword evidence="3" id="KW-1003">Cell membrane</keyword>
<dbReference type="PANTHER" id="PTHR24221">
    <property type="entry name" value="ATP-BINDING CASSETTE SUB-FAMILY B"/>
    <property type="match status" value="1"/>
</dbReference>
<evidence type="ECO:0000256" key="6">
    <source>
        <dbReference type="ARBA" id="ARBA00022840"/>
    </source>
</evidence>
<dbReference type="InterPro" id="IPR027417">
    <property type="entry name" value="P-loop_NTPase"/>
</dbReference>
<dbReference type="GO" id="GO:0006508">
    <property type="term" value="P:proteolysis"/>
    <property type="evidence" value="ECO:0007669"/>
    <property type="project" value="UniProtKB-KW"/>
</dbReference>
<evidence type="ECO:0000256" key="10">
    <source>
        <dbReference type="SAM" id="Phobius"/>
    </source>
</evidence>
<dbReference type="CDD" id="cd18586">
    <property type="entry name" value="ABC_6TM_PrtD_like"/>
    <property type="match status" value="1"/>
</dbReference>
<name>Q2W1J6_PARM1</name>
<dbReference type="InterPro" id="IPR039421">
    <property type="entry name" value="Type_1_exporter"/>
</dbReference>
<keyword evidence="7 10" id="KW-1133">Transmembrane helix</keyword>
<organism evidence="13 14">
    <name type="scientific">Paramagnetospirillum magneticum (strain ATCC 700264 / AMB-1)</name>
    <name type="common">Magnetospirillum magneticum</name>
    <dbReference type="NCBI Taxonomy" id="342108"/>
    <lineage>
        <taxon>Bacteria</taxon>
        <taxon>Pseudomonadati</taxon>
        <taxon>Pseudomonadota</taxon>
        <taxon>Alphaproteobacteria</taxon>
        <taxon>Rhodospirillales</taxon>
        <taxon>Magnetospirillaceae</taxon>
        <taxon>Paramagnetospirillum</taxon>
    </lineage>
</organism>
<comment type="subcellular location">
    <subcellularLocation>
        <location evidence="1">Cell membrane</location>
        <topology evidence="1">Multi-pass membrane protein</topology>
    </subcellularLocation>
</comment>
<dbReference type="HOGENOM" id="CLU_000604_84_3_5"/>
<keyword evidence="2" id="KW-0813">Transport</keyword>
<accession>Q2W1J6</accession>
<dbReference type="FunFam" id="3.40.50.300:FF:000299">
    <property type="entry name" value="ABC transporter ATP-binding protein/permease"/>
    <property type="match status" value="1"/>
</dbReference>
<dbReference type="Gene3D" id="3.40.50.300">
    <property type="entry name" value="P-loop containing nucleotide triphosphate hydrolases"/>
    <property type="match status" value="1"/>
</dbReference>
<evidence type="ECO:0000256" key="4">
    <source>
        <dbReference type="ARBA" id="ARBA00022692"/>
    </source>
</evidence>
<evidence type="ECO:0000259" key="12">
    <source>
        <dbReference type="PROSITE" id="PS50929"/>
    </source>
</evidence>
<evidence type="ECO:0000256" key="2">
    <source>
        <dbReference type="ARBA" id="ARBA00022448"/>
    </source>
</evidence>
<evidence type="ECO:0000259" key="11">
    <source>
        <dbReference type="PROSITE" id="PS50893"/>
    </source>
</evidence>
<dbReference type="Gene3D" id="1.20.1560.10">
    <property type="entry name" value="ABC transporter type 1, transmembrane domain"/>
    <property type="match status" value="1"/>
</dbReference>
<evidence type="ECO:0000256" key="1">
    <source>
        <dbReference type="ARBA" id="ARBA00004651"/>
    </source>
</evidence>
<evidence type="ECO:0000256" key="9">
    <source>
        <dbReference type="SAM" id="MobiDB-lite"/>
    </source>
</evidence>
<dbReference type="GO" id="GO:0005524">
    <property type="term" value="F:ATP binding"/>
    <property type="evidence" value="ECO:0007669"/>
    <property type="project" value="UniProtKB-KW"/>
</dbReference>
<dbReference type="GO" id="GO:0034040">
    <property type="term" value="F:ATPase-coupled lipid transmembrane transporter activity"/>
    <property type="evidence" value="ECO:0007669"/>
    <property type="project" value="TreeGrafter"/>
</dbReference>
<dbReference type="InterPro" id="IPR003593">
    <property type="entry name" value="AAA+_ATPase"/>
</dbReference>
<evidence type="ECO:0000313" key="14">
    <source>
        <dbReference type="Proteomes" id="UP000007058"/>
    </source>
</evidence>
<keyword evidence="4 10" id="KW-0812">Transmembrane</keyword>
<keyword evidence="13" id="KW-0378">Hydrolase</keyword>
<sequence length="606" mass="65236">MSTEKTSWLKTVIEPLRPVMRELLAASLFINLMALAVPIFVMQVYDRVIGHNGTATLKGLVIGVGVLMAFDWIIRTSRGRIMQTAALRIDVEIGTKLFDKIMHLPLRTLESRPASFWQTLFRDVDSIRNTVSGSTAVLLTDLPFVLIFLGVIFIIGRPLALVFVVLFVAFLVLAWRSGGAMKESTGKEKNVQQARDGLVAEIIAGRATVKAVALDRAIRPIWEEKQAGAIEQSIQRGAVNDEYVNLGQMLTMLGSVALTTVGAVFIMDHDLTMGALVACNMLSSRLYGPINQLVGAWKSFSSFRQSVDRLGEVFAESEERRHSAIERERPSGLITLEDISFAYDQKSQAAASIDRLEIHPGGITAVLGRNGSGKTTLLKIILGLYHPAKGRVLLDGADIAQFTRAELAGWMGYVPQECVLFNASIRDNIVYGAPGASDEDILEAAKVAGVHQYIIDLPDGYGTSIGEAGSRLSAGQRQRIAIARALLGNPPVLLLDEPSASLDRQAEEDLRTTLAELGKTRTVIIVTHSPVLLPICRDVVVLDKGCVAAAGPAAETLQRLFGARPPQQPPAQPPHPQSAPQPAPHVVSQPAAPLGGGVRIGVGGVS</sequence>
<keyword evidence="13" id="KW-0645">Protease</keyword>
<dbReference type="AlphaFoldDB" id="Q2W1J6"/>
<dbReference type="Pfam" id="PF00664">
    <property type="entry name" value="ABC_membrane"/>
    <property type="match status" value="1"/>
</dbReference>
<dbReference type="RefSeq" id="WP_011385835.1">
    <property type="nucleotide sequence ID" value="NC_007626.1"/>
</dbReference>
<dbReference type="PANTHER" id="PTHR24221:SF248">
    <property type="entry name" value="ABC TRANSPORTER TRANSMEMBRANE REGION"/>
    <property type="match status" value="1"/>
</dbReference>
<dbReference type="EMBL" id="AP007255">
    <property type="protein sequence ID" value="BAE52279.1"/>
    <property type="molecule type" value="Genomic_DNA"/>
</dbReference>
<feature type="region of interest" description="Disordered" evidence="9">
    <location>
        <begin position="563"/>
        <end position="606"/>
    </location>
</feature>
<dbReference type="SUPFAM" id="SSF90123">
    <property type="entry name" value="ABC transporter transmembrane region"/>
    <property type="match status" value="1"/>
</dbReference>
<evidence type="ECO:0000256" key="7">
    <source>
        <dbReference type="ARBA" id="ARBA00022989"/>
    </source>
</evidence>
<dbReference type="InterPro" id="IPR036640">
    <property type="entry name" value="ABC1_TM_sf"/>
</dbReference>
<dbReference type="PROSITE" id="PS50929">
    <property type="entry name" value="ABC_TM1F"/>
    <property type="match status" value="1"/>
</dbReference>
<dbReference type="GO" id="GO:0016887">
    <property type="term" value="F:ATP hydrolysis activity"/>
    <property type="evidence" value="ECO:0007669"/>
    <property type="project" value="InterPro"/>
</dbReference>
<evidence type="ECO:0000256" key="5">
    <source>
        <dbReference type="ARBA" id="ARBA00022741"/>
    </source>
</evidence>
<dbReference type="PROSITE" id="PS50893">
    <property type="entry name" value="ABC_TRANSPORTER_2"/>
    <property type="match status" value="1"/>
</dbReference>
<dbReference type="GO" id="GO:0005886">
    <property type="term" value="C:plasma membrane"/>
    <property type="evidence" value="ECO:0007669"/>
    <property type="project" value="UniProtKB-SubCell"/>
</dbReference>
<dbReference type="GO" id="GO:0008233">
    <property type="term" value="F:peptidase activity"/>
    <property type="evidence" value="ECO:0007669"/>
    <property type="project" value="UniProtKB-KW"/>
</dbReference>
<evidence type="ECO:0000313" key="13">
    <source>
        <dbReference type="EMBL" id="BAE52279.1"/>
    </source>
</evidence>
<feature type="compositionally biased region" description="Pro residues" evidence="9">
    <location>
        <begin position="566"/>
        <end position="583"/>
    </location>
</feature>
<feature type="transmembrane region" description="Helical" evidence="10">
    <location>
        <begin position="23"/>
        <end position="45"/>
    </location>
</feature>
<dbReference type="InterPro" id="IPR011527">
    <property type="entry name" value="ABC1_TM_dom"/>
</dbReference>
<feature type="compositionally biased region" description="Gly residues" evidence="9">
    <location>
        <begin position="594"/>
        <end position="606"/>
    </location>
</feature>
<feature type="transmembrane region" description="Helical" evidence="10">
    <location>
        <begin position="57"/>
        <end position="74"/>
    </location>
</feature>
<gene>
    <name evidence="13" type="ordered locus">amb3475</name>
</gene>
<keyword evidence="8 10" id="KW-0472">Membrane</keyword>
<protein>
    <submittedName>
        <fullName evidence="13">ABC-type protease/lipase transport system, ATPase and permease components</fullName>
    </submittedName>
</protein>
<dbReference type="STRING" id="342108.amb3475"/>
<evidence type="ECO:0000256" key="8">
    <source>
        <dbReference type="ARBA" id="ARBA00023136"/>
    </source>
</evidence>